<dbReference type="CDD" id="cd02042">
    <property type="entry name" value="ParAB_family"/>
    <property type="match status" value="1"/>
</dbReference>
<comment type="caution">
    <text evidence="2">The sequence shown here is derived from an EMBL/GenBank/DDBJ whole genome shotgun (WGS) entry which is preliminary data.</text>
</comment>
<dbReference type="InterPro" id="IPR025669">
    <property type="entry name" value="AAA_dom"/>
</dbReference>
<evidence type="ECO:0000313" key="2">
    <source>
        <dbReference type="EMBL" id="CDH45937.1"/>
    </source>
</evidence>
<reference evidence="2 3" key="1">
    <citation type="journal article" date="2014" name="ISME J.">
        <title>Candidatus Competibacter-lineage genomes retrieved from metagenomes reveal functional metabolic diversity.</title>
        <authorList>
            <person name="McIlroy S.J."/>
            <person name="Albertsen M."/>
            <person name="Andresen E.K."/>
            <person name="Saunders A.M."/>
            <person name="Kristiansen R."/>
            <person name="Stokholm-Bjerregaard M."/>
            <person name="Nielsen K.L."/>
            <person name="Nielsen P.H."/>
        </authorList>
    </citation>
    <scope>NUCLEOTIDE SEQUENCE [LARGE SCALE GENOMIC DNA]</scope>
    <source>
        <strain evidence="2 3">Run_B_J11</strain>
    </source>
</reference>
<proteinExistence type="predicted"/>
<keyword evidence="3" id="KW-1185">Reference proteome</keyword>
<gene>
    <name evidence="2" type="ORF">BN874_300016</name>
</gene>
<dbReference type="EMBL" id="CBTK010000224">
    <property type="protein sequence ID" value="CDH45937.1"/>
    <property type="molecule type" value="Genomic_DNA"/>
</dbReference>
<dbReference type="RefSeq" id="WP_034434187.1">
    <property type="nucleotide sequence ID" value="NZ_CBTK010000224.1"/>
</dbReference>
<dbReference type="SUPFAM" id="SSF52540">
    <property type="entry name" value="P-loop containing nucleoside triphosphate hydrolases"/>
    <property type="match status" value="1"/>
</dbReference>
<dbReference type="InterPro" id="IPR050678">
    <property type="entry name" value="DNA_Partitioning_ATPase"/>
</dbReference>
<dbReference type="Pfam" id="PF13614">
    <property type="entry name" value="AAA_31"/>
    <property type="match status" value="1"/>
</dbReference>
<sequence>MQAMRFNFRTLCRNAAERGGQMQQRLLDALGARHAVKTLPEFGIERAAQLAGCTANHLRNLETRGDLPGPRLVEAGSTQRRIYNYNEVNYIREIIGKRPGRPIGAHCVRVVFSNLKGGVAKTTMSLHFAQYLAREGYRVLLVDADPQATTTGAFGFIPDLDLNDGDDLFPALTAAPELLAQAIQRTHWDNLELIPARLALQYTDWALSQPEERQNTPLGPPPVRLHRALKTVEDRYDIIVVDTPPSLGMLALNAIAAANLIVMPIVPHMYDISSSVQYFRILEQLCALYEQEINVQRLNILLTKVDAGTETLNNIAVINGAYGELILSNRMGLTKELQKSASDQVSIYEIDQPRGSRDTYNRAIMMLDGVNAEILLAVRQLWQQEILSGIEAAETDRTRALV</sequence>
<protein>
    <submittedName>
        <fullName evidence="2">MerR regulatory family protein</fullName>
    </submittedName>
</protein>
<dbReference type="Gene3D" id="3.40.50.300">
    <property type="entry name" value="P-loop containing nucleotide triphosphate hydrolases"/>
    <property type="match status" value="1"/>
</dbReference>
<evidence type="ECO:0000313" key="3">
    <source>
        <dbReference type="Proteomes" id="UP000019184"/>
    </source>
</evidence>
<accession>A0A7U7GD02</accession>
<dbReference type="AlphaFoldDB" id="A0A7U7GD02"/>
<dbReference type="Proteomes" id="UP000019184">
    <property type="component" value="Unassembled WGS sequence"/>
</dbReference>
<dbReference type="InterPro" id="IPR027417">
    <property type="entry name" value="P-loop_NTPase"/>
</dbReference>
<dbReference type="OrthoDB" id="8950613at2"/>
<dbReference type="PANTHER" id="PTHR13696">
    <property type="entry name" value="P-LOOP CONTAINING NUCLEOSIDE TRIPHOSPHATE HYDROLASE"/>
    <property type="match status" value="1"/>
</dbReference>
<evidence type="ECO:0000259" key="1">
    <source>
        <dbReference type="Pfam" id="PF13614"/>
    </source>
</evidence>
<organism evidence="2 3">
    <name type="scientific">Candidatus Contendobacter odensis Run_B_J11</name>
    <dbReference type="NCBI Taxonomy" id="1400861"/>
    <lineage>
        <taxon>Bacteria</taxon>
        <taxon>Pseudomonadati</taxon>
        <taxon>Pseudomonadota</taxon>
        <taxon>Gammaproteobacteria</taxon>
        <taxon>Candidatus Competibacteraceae</taxon>
        <taxon>Candidatus Contendibacter</taxon>
    </lineage>
</organism>
<feature type="domain" description="AAA" evidence="1">
    <location>
        <begin position="110"/>
        <end position="286"/>
    </location>
</feature>
<name>A0A7U7GD02_9GAMM</name>
<dbReference type="PANTHER" id="PTHR13696:SF52">
    <property type="entry name" value="PARA FAMILY PROTEIN CT_582"/>
    <property type="match status" value="1"/>
</dbReference>